<evidence type="ECO:0000256" key="7">
    <source>
        <dbReference type="ARBA" id="ARBA00022824"/>
    </source>
</evidence>
<dbReference type="PANTHER" id="PTHR10835">
    <property type="entry name" value="SQUALENE MONOOXYGENASE"/>
    <property type="match status" value="1"/>
</dbReference>
<dbReference type="GO" id="GO:0004506">
    <property type="term" value="F:squalene monooxygenase activity"/>
    <property type="evidence" value="ECO:0007669"/>
    <property type="project" value="UniProtKB-UniRule"/>
</dbReference>
<evidence type="ECO:0000256" key="12">
    <source>
        <dbReference type="ARBA" id="ARBA00023002"/>
    </source>
</evidence>
<keyword evidence="10" id="KW-0444">Lipid biosynthesis</keyword>
<comment type="subcellular location">
    <subcellularLocation>
        <location evidence="3 16">Endoplasmic reticulum membrane</location>
        <topology evidence="3 16">Multi-pass membrane protein</topology>
    </subcellularLocation>
    <subcellularLocation>
        <location evidence="2">Microsome membrane</location>
        <topology evidence="2">Multi-pass membrane protein</topology>
    </subcellularLocation>
</comment>
<comment type="caution">
    <text evidence="20">The sequence shown here is derived from an EMBL/GenBank/DDBJ whole genome shotgun (WGS) entry which is preliminary data.</text>
</comment>
<dbReference type="EMBL" id="NAJQ01000835">
    <property type="protein sequence ID" value="TKA64479.1"/>
    <property type="molecule type" value="Genomic_DNA"/>
</dbReference>
<dbReference type="Pfam" id="PF08491">
    <property type="entry name" value="SE"/>
    <property type="match status" value="1"/>
</dbReference>
<keyword evidence="5 16" id="KW-0285">Flavoprotein</keyword>
<keyword evidence="14" id="KW-0753">Steroid metabolism</keyword>
<evidence type="ECO:0000256" key="2">
    <source>
        <dbReference type="ARBA" id="ARBA00004154"/>
    </source>
</evidence>
<sequence length="500" mass="54803">MVGHYNHILPVRRLQHKIEQARRLHHEADVVIVGAGILGCAVAVALGNQGRSVILLEKSLREPDRIVGELLQPGGVAALERLGLRECLEEIDAVKVYGYDVIYYGDEVRIPYPANAVEGGEEELAEKSRTDEMRGTKRKRPEGRSFHHGRFIQRLRQKAMQNPNVTVVEAAATELVRCSYTGKILGVEATVQSQPDSFFGDLTIIADGYASKFRKDFRPDLPVAKSKFWGLELIDAHLPMPNHGHVILGDGAPVLLYQIGTHETRALVDIPENLPSASLAAGGVKGHLRHVVLPSLPAQVQPSFAAALDRDRLRSMPNSWLPPTTNKTPGLILLGDAMNMRHPLTGGGMTVAFNDAVLLSELLSPSAVPSLNDTAVVITQMRTFHWRRKGLTSVINILAQALYSLFAANDAQLKALQMGCFRYFKLGGNCIDGPVGLLAGIIRKPFVLFYHFFAVALYAIWIYITAAGLAGLPVRLVGSVGVFWKACVVIFPYIYSELQS</sequence>
<evidence type="ECO:0000256" key="6">
    <source>
        <dbReference type="ARBA" id="ARBA00022692"/>
    </source>
</evidence>
<evidence type="ECO:0000256" key="1">
    <source>
        <dbReference type="ARBA" id="ARBA00001974"/>
    </source>
</evidence>
<dbReference type="GO" id="GO:0005789">
    <property type="term" value="C:endoplasmic reticulum membrane"/>
    <property type="evidence" value="ECO:0007669"/>
    <property type="project" value="UniProtKB-SubCell"/>
</dbReference>
<gene>
    <name evidence="20" type="ORF">B0A55_11372</name>
</gene>
<comment type="cofactor">
    <cofactor evidence="1 16">
        <name>FAD</name>
        <dbReference type="ChEBI" id="CHEBI:57692"/>
    </cofactor>
</comment>
<dbReference type="GO" id="GO:0006696">
    <property type="term" value="P:ergosterol biosynthetic process"/>
    <property type="evidence" value="ECO:0007669"/>
    <property type="project" value="TreeGrafter"/>
</dbReference>
<evidence type="ECO:0000313" key="20">
    <source>
        <dbReference type="EMBL" id="TKA64479.1"/>
    </source>
</evidence>
<dbReference type="InterPro" id="IPR036188">
    <property type="entry name" value="FAD/NAD-bd_sf"/>
</dbReference>
<dbReference type="STRING" id="329884.A0A4V5NDW5"/>
<dbReference type="SUPFAM" id="SSF51905">
    <property type="entry name" value="FAD/NAD(P)-binding domain"/>
    <property type="match status" value="1"/>
</dbReference>
<feature type="domain" description="Squalene epoxidase" evidence="19">
    <location>
        <begin position="201"/>
        <end position="476"/>
    </location>
</feature>
<feature type="region of interest" description="Disordered" evidence="17">
    <location>
        <begin position="119"/>
        <end position="143"/>
    </location>
</feature>
<dbReference type="InterPro" id="IPR013698">
    <property type="entry name" value="Squalene_epoxidase"/>
</dbReference>
<dbReference type="PRINTS" id="PR00420">
    <property type="entry name" value="RNGMNOXGNASE"/>
</dbReference>
<evidence type="ECO:0000256" key="9">
    <source>
        <dbReference type="ARBA" id="ARBA00022848"/>
    </source>
</evidence>
<comment type="function">
    <text evidence="16">Catalyzes the stereospecific oxidation of squalene to (S)-2,3-epoxysqualene, and is considered to be a rate-limiting enzyme in steroid biosynthesis.</text>
</comment>
<keyword evidence="10" id="KW-0443">Lipid metabolism</keyword>
<dbReference type="UniPathway" id="UPA00767">
    <property type="reaction ID" value="UER00752"/>
</dbReference>
<dbReference type="PANTHER" id="PTHR10835:SF0">
    <property type="entry name" value="SQUALENE MONOOXYGENASE"/>
    <property type="match status" value="1"/>
</dbReference>
<dbReference type="GO" id="GO:0071949">
    <property type="term" value="F:FAD binding"/>
    <property type="evidence" value="ECO:0007669"/>
    <property type="project" value="InterPro"/>
</dbReference>
<feature type="compositionally biased region" description="Basic and acidic residues" evidence="17">
    <location>
        <begin position="125"/>
        <end position="135"/>
    </location>
</feature>
<name>A0A4V5NDW5_9PEZI</name>
<keyword evidence="6 16" id="KW-0812">Transmembrane</keyword>
<evidence type="ECO:0000256" key="11">
    <source>
        <dbReference type="ARBA" id="ARBA00022989"/>
    </source>
</evidence>
<dbReference type="FunFam" id="3.50.50.60:FF:000166">
    <property type="entry name" value="Squalene monooxygenase Erg1"/>
    <property type="match status" value="1"/>
</dbReference>
<feature type="transmembrane region" description="Helical" evidence="16">
    <location>
        <begin position="476"/>
        <end position="495"/>
    </location>
</feature>
<keyword evidence="21" id="KW-1185">Reference proteome</keyword>
<dbReference type="Proteomes" id="UP000309340">
    <property type="component" value="Unassembled WGS sequence"/>
</dbReference>
<reference evidence="20 21" key="1">
    <citation type="submission" date="2017-03" db="EMBL/GenBank/DDBJ databases">
        <title>Genomes of endolithic fungi from Antarctica.</title>
        <authorList>
            <person name="Coleine C."/>
            <person name="Masonjones S."/>
            <person name="Stajich J.E."/>
        </authorList>
    </citation>
    <scope>NUCLEOTIDE SEQUENCE [LARGE SCALE GENOMIC DNA]</scope>
    <source>
        <strain evidence="20 21">CCFEE 5184</strain>
    </source>
</reference>
<dbReference type="InterPro" id="IPR040125">
    <property type="entry name" value="Squalene_monox"/>
</dbReference>
<comment type="catalytic activity">
    <reaction evidence="16">
        <text>squalene + reduced [NADPH--hemoprotein reductase] + O2 = (S)-2,3-epoxysqualene + oxidized [NADPH--hemoprotein reductase] + H2O + H(+)</text>
        <dbReference type="Rhea" id="RHEA:25282"/>
        <dbReference type="Rhea" id="RHEA-COMP:11964"/>
        <dbReference type="Rhea" id="RHEA-COMP:11965"/>
        <dbReference type="ChEBI" id="CHEBI:15377"/>
        <dbReference type="ChEBI" id="CHEBI:15378"/>
        <dbReference type="ChEBI" id="CHEBI:15379"/>
        <dbReference type="ChEBI" id="CHEBI:15440"/>
        <dbReference type="ChEBI" id="CHEBI:15441"/>
        <dbReference type="ChEBI" id="CHEBI:57618"/>
        <dbReference type="ChEBI" id="CHEBI:58210"/>
        <dbReference type="EC" id="1.14.14.17"/>
    </reaction>
</comment>
<keyword evidence="7 16" id="KW-0256">Endoplasmic reticulum</keyword>
<feature type="domain" description="FAD-binding" evidence="18">
    <location>
        <begin position="27"/>
        <end position="127"/>
    </location>
</feature>
<evidence type="ECO:0000256" key="16">
    <source>
        <dbReference type="RuleBase" id="RU367121"/>
    </source>
</evidence>
<keyword evidence="8 16" id="KW-0274">FAD</keyword>
<dbReference type="AlphaFoldDB" id="A0A4V5NDW5"/>
<organism evidence="20 21">
    <name type="scientific">Friedmanniomyces simplex</name>
    <dbReference type="NCBI Taxonomy" id="329884"/>
    <lineage>
        <taxon>Eukaryota</taxon>
        <taxon>Fungi</taxon>
        <taxon>Dikarya</taxon>
        <taxon>Ascomycota</taxon>
        <taxon>Pezizomycotina</taxon>
        <taxon>Dothideomycetes</taxon>
        <taxon>Dothideomycetidae</taxon>
        <taxon>Mycosphaerellales</taxon>
        <taxon>Teratosphaeriaceae</taxon>
        <taxon>Friedmanniomyces</taxon>
    </lineage>
</organism>
<evidence type="ECO:0000256" key="5">
    <source>
        <dbReference type="ARBA" id="ARBA00022630"/>
    </source>
</evidence>
<protein>
    <recommendedName>
        <fullName evidence="16">Squalene monooxygenase</fullName>
        <ecNumber evidence="16">1.14.14.17</ecNumber>
    </recommendedName>
</protein>
<evidence type="ECO:0000256" key="17">
    <source>
        <dbReference type="SAM" id="MobiDB-lite"/>
    </source>
</evidence>
<evidence type="ECO:0000256" key="4">
    <source>
        <dbReference type="ARBA" id="ARBA00008802"/>
    </source>
</evidence>
<evidence type="ECO:0000256" key="13">
    <source>
        <dbReference type="ARBA" id="ARBA00023136"/>
    </source>
</evidence>
<evidence type="ECO:0000256" key="10">
    <source>
        <dbReference type="ARBA" id="ARBA00022955"/>
    </source>
</evidence>
<proteinExistence type="inferred from homology"/>
<accession>A0A4V5NDW5</accession>
<evidence type="ECO:0000256" key="8">
    <source>
        <dbReference type="ARBA" id="ARBA00022827"/>
    </source>
</evidence>
<keyword evidence="10" id="KW-0752">Steroid biosynthesis</keyword>
<keyword evidence="9" id="KW-0492">Microsome</keyword>
<dbReference type="EC" id="1.14.14.17" evidence="16"/>
<feature type="transmembrane region" description="Helical" evidence="16">
    <location>
        <begin position="447"/>
        <end position="470"/>
    </location>
</feature>
<dbReference type="InterPro" id="IPR002938">
    <property type="entry name" value="FAD-bd"/>
</dbReference>
<evidence type="ECO:0000259" key="18">
    <source>
        <dbReference type="Pfam" id="PF01494"/>
    </source>
</evidence>
<keyword evidence="12 16" id="KW-0560">Oxidoreductase</keyword>
<keyword evidence="11 16" id="KW-1133">Transmembrane helix</keyword>
<evidence type="ECO:0000313" key="21">
    <source>
        <dbReference type="Proteomes" id="UP000309340"/>
    </source>
</evidence>
<keyword evidence="13 16" id="KW-0472">Membrane</keyword>
<evidence type="ECO:0000256" key="14">
    <source>
        <dbReference type="ARBA" id="ARBA00023221"/>
    </source>
</evidence>
<evidence type="ECO:0000256" key="15">
    <source>
        <dbReference type="ARBA" id="ARBA00029435"/>
    </source>
</evidence>
<comment type="similarity">
    <text evidence="4 16">Belongs to the squalene monooxygenase family.</text>
</comment>
<dbReference type="Pfam" id="PF01494">
    <property type="entry name" value="FAD_binding_3"/>
    <property type="match status" value="1"/>
</dbReference>
<dbReference type="OrthoDB" id="1678617at2759"/>
<comment type="pathway">
    <text evidence="15">Steroid metabolism; ergosterol biosynthesis.</text>
</comment>
<evidence type="ECO:0000256" key="3">
    <source>
        <dbReference type="ARBA" id="ARBA00004477"/>
    </source>
</evidence>
<dbReference type="Gene3D" id="3.50.50.60">
    <property type="entry name" value="FAD/NAD(P)-binding domain"/>
    <property type="match status" value="1"/>
</dbReference>
<evidence type="ECO:0000259" key="19">
    <source>
        <dbReference type="Pfam" id="PF08491"/>
    </source>
</evidence>